<dbReference type="CDD" id="cd02667">
    <property type="entry name" value="Peptidase_C19K"/>
    <property type="match status" value="1"/>
</dbReference>
<accession>A0AAD8DH66</accession>
<organism evidence="13 14">
    <name type="scientific">Acipenser oxyrinchus oxyrinchus</name>
    <dbReference type="NCBI Taxonomy" id="40147"/>
    <lineage>
        <taxon>Eukaryota</taxon>
        <taxon>Metazoa</taxon>
        <taxon>Chordata</taxon>
        <taxon>Craniata</taxon>
        <taxon>Vertebrata</taxon>
        <taxon>Euteleostomi</taxon>
        <taxon>Actinopterygii</taxon>
        <taxon>Chondrostei</taxon>
        <taxon>Acipenseriformes</taxon>
        <taxon>Acipenseridae</taxon>
        <taxon>Acipenser</taxon>
    </lineage>
</organism>
<dbReference type="PROSITE" id="PS00972">
    <property type="entry name" value="USP_1"/>
    <property type="match status" value="1"/>
</dbReference>
<keyword evidence="4 8" id="KW-0863">Zinc-finger</keyword>
<feature type="compositionally biased region" description="Polar residues" evidence="10">
    <location>
        <begin position="424"/>
        <end position="440"/>
    </location>
</feature>
<feature type="compositionally biased region" description="Basic and acidic residues" evidence="10">
    <location>
        <begin position="154"/>
        <end position="193"/>
    </location>
</feature>
<feature type="domain" description="USP" evidence="11">
    <location>
        <begin position="202"/>
        <end position="831"/>
    </location>
</feature>
<evidence type="ECO:0000256" key="3">
    <source>
        <dbReference type="ARBA" id="ARBA00022723"/>
    </source>
</evidence>
<evidence type="ECO:0000256" key="10">
    <source>
        <dbReference type="SAM" id="MobiDB-lite"/>
    </source>
</evidence>
<feature type="region of interest" description="Disordered" evidence="10">
    <location>
        <begin position="1"/>
        <end position="27"/>
    </location>
</feature>
<dbReference type="EMBL" id="JAGXEW010000007">
    <property type="protein sequence ID" value="KAK1169589.1"/>
    <property type="molecule type" value="Genomic_DNA"/>
</dbReference>
<protein>
    <recommendedName>
        <fullName evidence="9">Ubiquitin carboxyl-terminal hydrolase</fullName>
        <ecNumber evidence="9">3.4.19.12</ecNumber>
    </recommendedName>
</protein>
<evidence type="ECO:0000256" key="1">
    <source>
        <dbReference type="ARBA" id="ARBA00000707"/>
    </source>
</evidence>
<feature type="region of interest" description="Disordered" evidence="10">
    <location>
        <begin position="402"/>
        <end position="568"/>
    </location>
</feature>
<evidence type="ECO:0000313" key="13">
    <source>
        <dbReference type="EMBL" id="KAK1169589.1"/>
    </source>
</evidence>
<dbReference type="PANTHER" id="PTHR24006:SF852">
    <property type="entry name" value="UBIQUITIN CARBOXYL-TERMINAL HYDROLASE"/>
    <property type="match status" value="1"/>
</dbReference>
<feature type="compositionally biased region" description="Basic residues" evidence="10">
    <location>
        <begin position="446"/>
        <end position="462"/>
    </location>
</feature>
<name>A0AAD8DH66_ACIOX</name>
<dbReference type="InterPro" id="IPR018200">
    <property type="entry name" value="USP_CS"/>
</dbReference>
<dbReference type="GO" id="GO:0005634">
    <property type="term" value="C:nucleus"/>
    <property type="evidence" value="ECO:0007669"/>
    <property type="project" value="TreeGrafter"/>
</dbReference>
<evidence type="ECO:0000256" key="8">
    <source>
        <dbReference type="PROSITE-ProRule" id="PRU00502"/>
    </source>
</evidence>
<comment type="similarity">
    <text evidence="9">Belongs to the peptidase C19 family.</text>
</comment>
<dbReference type="Proteomes" id="UP001230051">
    <property type="component" value="Unassembled WGS sequence"/>
</dbReference>
<dbReference type="GO" id="GO:0006508">
    <property type="term" value="P:proteolysis"/>
    <property type="evidence" value="ECO:0007669"/>
    <property type="project" value="UniProtKB-KW"/>
</dbReference>
<reference evidence="13" key="1">
    <citation type="submission" date="2022-02" db="EMBL/GenBank/DDBJ databases">
        <title>Atlantic sturgeon de novo genome assembly.</title>
        <authorList>
            <person name="Stock M."/>
            <person name="Klopp C."/>
            <person name="Guiguen Y."/>
            <person name="Cabau C."/>
            <person name="Parinello H."/>
            <person name="Santidrian Yebra-Pimentel E."/>
            <person name="Kuhl H."/>
            <person name="Dirks R.P."/>
            <person name="Guessner J."/>
            <person name="Wuertz S."/>
            <person name="Du K."/>
            <person name="Schartl M."/>
        </authorList>
    </citation>
    <scope>NUCLEOTIDE SEQUENCE</scope>
    <source>
        <strain evidence="13">STURGEONOMICS-FGT-2020</strain>
        <tissue evidence="13">Whole blood</tissue>
    </source>
</reference>
<keyword evidence="6 9" id="KW-0378">Hydrolase</keyword>
<dbReference type="PANTHER" id="PTHR24006">
    <property type="entry name" value="UBIQUITIN CARBOXYL-TERMINAL HYDROLASE"/>
    <property type="match status" value="1"/>
</dbReference>
<feature type="compositionally biased region" description="Polar residues" evidence="10">
    <location>
        <begin position="485"/>
        <end position="514"/>
    </location>
</feature>
<dbReference type="GO" id="GO:0004843">
    <property type="term" value="F:cysteine-type deubiquitinase activity"/>
    <property type="evidence" value="ECO:0007669"/>
    <property type="project" value="UniProtKB-UniRule"/>
</dbReference>
<dbReference type="InterPro" id="IPR038765">
    <property type="entry name" value="Papain-like_cys_pep_sf"/>
</dbReference>
<dbReference type="InterPro" id="IPR013083">
    <property type="entry name" value="Znf_RING/FYVE/PHD"/>
</dbReference>
<dbReference type="PROSITE" id="PS50271">
    <property type="entry name" value="ZF_UBP"/>
    <property type="match status" value="1"/>
</dbReference>
<comment type="catalytic activity">
    <reaction evidence="1 9">
        <text>Thiol-dependent hydrolysis of ester, thioester, amide, peptide and isopeptide bonds formed by the C-terminal Gly of ubiquitin (a 76-residue protein attached to proteins as an intracellular targeting signal).</text>
        <dbReference type="EC" id="3.4.19.12"/>
    </reaction>
</comment>
<keyword evidence="14" id="KW-1185">Reference proteome</keyword>
<dbReference type="SUPFAM" id="SSF54001">
    <property type="entry name" value="Cysteine proteinases"/>
    <property type="match status" value="1"/>
</dbReference>
<dbReference type="AlphaFoldDB" id="A0AAD8DH66"/>
<dbReference type="Pfam" id="PF02148">
    <property type="entry name" value="zf-UBP"/>
    <property type="match status" value="1"/>
</dbReference>
<evidence type="ECO:0000256" key="6">
    <source>
        <dbReference type="ARBA" id="ARBA00022801"/>
    </source>
</evidence>
<keyword evidence="7" id="KW-0862">Zinc</keyword>
<evidence type="ECO:0000256" key="4">
    <source>
        <dbReference type="ARBA" id="ARBA00022771"/>
    </source>
</evidence>
<evidence type="ECO:0000256" key="2">
    <source>
        <dbReference type="ARBA" id="ARBA00022670"/>
    </source>
</evidence>
<evidence type="ECO:0000256" key="9">
    <source>
        <dbReference type="RuleBase" id="RU366025"/>
    </source>
</evidence>
<keyword evidence="3" id="KW-0479">Metal-binding</keyword>
<dbReference type="InterPro" id="IPR001607">
    <property type="entry name" value="Znf_UBP"/>
</dbReference>
<dbReference type="PROSITE" id="PS00973">
    <property type="entry name" value="USP_2"/>
    <property type="match status" value="1"/>
</dbReference>
<comment type="caution">
    <text evidence="13">The sequence shown here is derived from an EMBL/GenBank/DDBJ whole genome shotgun (WGS) entry which is preliminary data.</text>
</comment>
<evidence type="ECO:0000313" key="14">
    <source>
        <dbReference type="Proteomes" id="UP001230051"/>
    </source>
</evidence>
<proteinExistence type="inferred from homology"/>
<evidence type="ECO:0000259" key="11">
    <source>
        <dbReference type="PROSITE" id="PS50235"/>
    </source>
</evidence>
<dbReference type="SMART" id="SM00290">
    <property type="entry name" value="ZnF_UBP"/>
    <property type="match status" value="1"/>
</dbReference>
<dbReference type="GO" id="GO:0005829">
    <property type="term" value="C:cytosol"/>
    <property type="evidence" value="ECO:0007669"/>
    <property type="project" value="TreeGrafter"/>
</dbReference>
<feature type="compositionally biased region" description="Basic and acidic residues" evidence="10">
    <location>
        <begin position="402"/>
        <end position="415"/>
    </location>
</feature>
<dbReference type="SUPFAM" id="SSF57850">
    <property type="entry name" value="RING/U-box"/>
    <property type="match status" value="1"/>
</dbReference>
<dbReference type="EC" id="3.4.19.12" evidence="9"/>
<feature type="region of interest" description="Disordered" evidence="10">
    <location>
        <begin position="146"/>
        <end position="197"/>
    </location>
</feature>
<dbReference type="Pfam" id="PF00443">
    <property type="entry name" value="UCH"/>
    <property type="match status" value="1"/>
</dbReference>
<dbReference type="FunFam" id="3.30.40.10:FF:000147">
    <property type="entry name" value="Ubiquitin carboxyl-terminal hydrolase 16"/>
    <property type="match status" value="1"/>
</dbReference>
<dbReference type="InterPro" id="IPR050164">
    <property type="entry name" value="Peptidase_C19"/>
</dbReference>
<keyword evidence="2 9" id="KW-0645">Protease</keyword>
<dbReference type="Gene3D" id="3.30.40.10">
    <property type="entry name" value="Zinc/RING finger domain, C3HC4 (zinc finger)"/>
    <property type="match status" value="1"/>
</dbReference>
<feature type="compositionally biased region" description="Basic and acidic residues" evidence="10">
    <location>
        <begin position="537"/>
        <end position="548"/>
    </location>
</feature>
<evidence type="ECO:0000259" key="12">
    <source>
        <dbReference type="PROSITE" id="PS50271"/>
    </source>
</evidence>
<feature type="domain" description="UBP-type" evidence="12">
    <location>
        <begin position="22"/>
        <end position="142"/>
    </location>
</feature>
<dbReference type="InterPro" id="IPR028889">
    <property type="entry name" value="USP"/>
</dbReference>
<dbReference type="Gene3D" id="3.90.70.10">
    <property type="entry name" value="Cysteine proteinases"/>
    <property type="match status" value="2"/>
</dbReference>
<gene>
    <name evidence="13" type="primary">usp16</name>
    <name evidence="13" type="ORF">AOXY_G8418</name>
</gene>
<keyword evidence="5 9" id="KW-0833">Ubl conjugation pathway</keyword>
<dbReference type="PROSITE" id="PS50235">
    <property type="entry name" value="USP_3"/>
    <property type="match status" value="1"/>
</dbReference>
<dbReference type="GO" id="GO:0008270">
    <property type="term" value="F:zinc ion binding"/>
    <property type="evidence" value="ECO:0007669"/>
    <property type="project" value="UniProtKB-KW"/>
</dbReference>
<sequence length="840" mass="94438">MGKKKGQGKSYKDDAPPEFTDSQCPHTRKGLDLSRIKKALQDGTLNACQDCKCGGKEGDNTEIENIENPLIWVCLKCGYRGCGRYSDQQHAIKHFEKPHSDPHCLVVSLENWNIWCYLCDGDVQYSSTGRLSQLVTYIQKQTLSEPTRKTTNKTFKEHENQIQKLENRNEQQKDSKKGGTGTEEKEKPHKEIPPKNTSLTVKGFSNLGNTCFFNAVMQILSQTKLLRELLKDLKDNETTIKITPHLSSELGPIIINVDKPGPLTLAMCQFLTEIQETKKSVVTPKELFSQVCKKAARFKGFQQQDSQELLRYLLDGMRSEEIKRKSAGIFKTLTDSGKQVDAEESKKLVKEYEKKGELQNFVDQVFGGELTSAIMCEECKTISLVTEMFLDLSLPVSDEAYRKKSLKKTERKPSINEDEDYDSSAWSNNADNGIPTATCSKYQLKKDKKHAKKQAKNQRRQQKHEGKVGLAHATDQNSEEHQNGEESSSQGNLSQPDTENLTELNVCTDSSEPVLQNEKEVSDTELCEDTSSAGHDNANEHTEAEKNNTDGQQLDPLENSPEPSNSTTVNFKQFRVLTPDENLVQDLSKISLNGNIVCHDDVELDIGNCDGPFDAKEYTVANQDPEVAFCTLADREPPGKQESSTQSCLYQFTQKEKLTGTNRLRCNTCSQRKYKKPKSNLGDKKSVYTDAQKQMLISMAPPVLTLHLKRFQQVGYSACKVNKHVQFPQILDLAPFCTVNCKNVAGDKGVLYSLYGIVEHSGTMRSGHYTAYVKVRPNCHLSEHLNGMTPQVSEAESLKGSWFHISDSSVQAVPESKVQNSQAYLLFYERILHQTHGDKH</sequence>
<keyword evidence="9" id="KW-0788">Thiol protease</keyword>
<dbReference type="GO" id="GO:0016579">
    <property type="term" value="P:protein deubiquitination"/>
    <property type="evidence" value="ECO:0007669"/>
    <property type="project" value="InterPro"/>
</dbReference>
<evidence type="ECO:0000256" key="7">
    <source>
        <dbReference type="ARBA" id="ARBA00022833"/>
    </source>
</evidence>
<dbReference type="InterPro" id="IPR001394">
    <property type="entry name" value="Peptidase_C19_UCH"/>
</dbReference>
<evidence type="ECO:0000256" key="5">
    <source>
        <dbReference type="ARBA" id="ARBA00022786"/>
    </source>
</evidence>